<dbReference type="Pfam" id="PF14373">
    <property type="entry name" value="Imm_superinfect"/>
    <property type="match status" value="1"/>
</dbReference>
<organism evidence="2 3">
    <name type="scientific">Actinomadura gamaensis</name>
    <dbReference type="NCBI Taxonomy" id="1763541"/>
    <lineage>
        <taxon>Bacteria</taxon>
        <taxon>Bacillati</taxon>
        <taxon>Actinomycetota</taxon>
        <taxon>Actinomycetes</taxon>
        <taxon>Streptosporangiales</taxon>
        <taxon>Thermomonosporaceae</taxon>
        <taxon>Actinomadura</taxon>
    </lineage>
</organism>
<dbReference type="Proteomes" id="UP001595872">
    <property type="component" value="Unassembled WGS sequence"/>
</dbReference>
<keyword evidence="1" id="KW-0812">Transmembrane</keyword>
<sequence length="61" mass="6992">MPIYLLPPVIAFYRRAELRWVVLPLTLFFGATFIGWMIAMFLAFRNPGAGRRRSTGGATFR</sequence>
<keyword evidence="1" id="KW-0472">Membrane</keyword>
<accession>A0ABV9TWS8</accession>
<reference evidence="3" key="1">
    <citation type="journal article" date="2019" name="Int. J. Syst. Evol. Microbiol.">
        <title>The Global Catalogue of Microorganisms (GCM) 10K type strain sequencing project: providing services to taxonomists for standard genome sequencing and annotation.</title>
        <authorList>
            <consortium name="The Broad Institute Genomics Platform"/>
            <consortium name="The Broad Institute Genome Sequencing Center for Infectious Disease"/>
            <person name="Wu L."/>
            <person name="Ma J."/>
        </authorList>
    </citation>
    <scope>NUCLEOTIDE SEQUENCE [LARGE SCALE GENOMIC DNA]</scope>
    <source>
        <strain evidence="3">KLKA75</strain>
    </source>
</reference>
<comment type="caution">
    <text evidence="2">The sequence shown here is derived from an EMBL/GenBank/DDBJ whole genome shotgun (WGS) entry which is preliminary data.</text>
</comment>
<dbReference type="RefSeq" id="WP_378253785.1">
    <property type="nucleotide sequence ID" value="NZ_JBHSIT010000002.1"/>
</dbReference>
<feature type="transmembrane region" description="Helical" evidence="1">
    <location>
        <begin position="20"/>
        <end position="44"/>
    </location>
</feature>
<keyword evidence="3" id="KW-1185">Reference proteome</keyword>
<proteinExistence type="predicted"/>
<gene>
    <name evidence="2" type="ORF">ACFPCY_10445</name>
</gene>
<evidence type="ECO:0000256" key="1">
    <source>
        <dbReference type="SAM" id="Phobius"/>
    </source>
</evidence>
<keyword evidence="1" id="KW-1133">Transmembrane helix</keyword>
<name>A0ABV9TWS8_9ACTN</name>
<dbReference type="EMBL" id="JBHSIT010000002">
    <property type="protein sequence ID" value="MFC4907740.1"/>
    <property type="molecule type" value="Genomic_DNA"/>
</dbReference>
<dbReference type="InterPro" id="IPR016410">
    <property type="entry name" value="Phage_imm"/>
</dbReference>
<protein>
    <submittedName>
        <fullName evidence="2">Superinfection immunity protein</fullName>
    </submittedName>
</protein>
<evidence type="ECO:0000313" key="2">
    <source>
        <dbReference type="EMBL" id="MFC4907740.1"/>
    </source>
</evidence>
<evidence type="ECO:0000313" key="3">
    <source>
        <dbReference type="Proteomes" id="UP001595872"/>
    </source>
</evidence>